<dbReference type="GO" id="GO:0004803">
    <property type="term" value="F:transposase activity"/>
    <property type="evidence" value="ECO:0007669"/>
    <property type="project" value="InterPro"/>
</dbReference>
<sequence length="77" mass="9152">MGRVVPTIFLLEYIAESETREMIHSVTCKSEEFNDFLQWVMFGNNGLIAENIRHEQQKVINTKFEYFLPHILEAKYL</sequence>
<gene>
    <name evidence="2" type="ORF">D1631_05910</name>
</gene>
<reference evidence="2 3" key="1">
    <citation type="submission" date="2018-08" db="EMBL/GenBank/DDBJ databases">
        <title>Chryseobacterium nematophagum: a novel matrix digesting pathogen of nematodes.</title>
        <authorList>
            <person name="Page A."/>
            <person name="Roberts M."/>
            <person name="Felix M.-A."/>
            <person name="Weir W."/>
        </authorList>
    </citation>
    <scope>NUCLEOTIDE SEQUENCE [LARGE SCALE GENOMIC DNA]</scope>
    <source>
        <strain evidence="2 3">JUb129</strain>
    </source>
</reference>
<comment type="caution">
    <text evidence="2">The sequence shown here is derived from an EMBL/GenBank/DDBJ whole genome shotgun (WGS) entry which is preliminary data.</text>
</comment>
<name>A0A3M7TF33_9FLAO</name>
<accession>A0A3M7TF33</accession>
<evidence type="ECO:0000313" key="2">
    <source>
        <dbReference type="EMBL" id="RNA61497.1"/>
    </source>
</evidence>
<evidence type="ECO:0000259" key="1">
    <source>
        <dbReference type="Pfam" id="PF01526"/>
    </source>
</evidence>
<protein>
    <recommendedName>
        <fullName evidence="1">Tn3 transposase DDE domain-containing protein</fullName>
    </recommendedName>
</protein>
<dbReference type="Proteomes" id="UP000278775">
    <property type="component" value="Unassembled WGS sequence"/>
</dbReference>
<organism evidence="2 3">
    <name type="scientific">Chryseobacterium nematophagum</name>
    <dbReference type="NCBI Taxonomy" id="2305228"/>
    <lineage>
        <taxon>Bacteria</taxon>
        <taxon>Pseudomonadati</taxon>
        <taxon>Bacteroidota</taxon>
        <taxon>Flavobacteriia</taxon>
        <taxon>Flavobacteriales</taxon>
        <taxon>Weeksellaceae</taxon>
        <taxon>Chryseobacterium group</taxon>
        <taxon>Chryseobacterium</taxon>
    </lineage>
</organism>
<dbReference type="OrthoDB" id="51846at2"/>
<evidence type="ECO:0000313" key="3">
    <source>
        <dbReference type="Proteomes" id="UP000278775"/>
    </source>
</evidence>
<feature type="domain" description="Tn3 transposase DDE" evidence="1">
    <location>
        <begin position="1"/>
        <end position="61"/>
    </location>
</feature>
<dbReference type="InterPro" id="IPR002513">
    <property type="entry name" value="Tn3_Tnp_DDE_dom"/>
</dbReference>
<dbReference type="Pfam" id="PF01526">
    <property type="entry name" value="DDE_Tnp_Tn3"/>
    <property type="match status" value="1"/>
</dbReference>
<dbReference type="EMBL" id="QWIU01000002">
    <property type="protein sequence ID" value="RNA61497.1"/>
    <property type="molecule type" value="Genomic_DNA"/>
</dbReference>
<dbReference type="GO" id="GO:0006313">
    <property type="term" value="P:DNA transposition"/>
    <property type="evidence" value="ECO:0007669"/>
    <property type="project" value="InterPro"/>
</dbReference>
<dbReference type="AlphaFoldDB" id="A0A3M7TF33"/>
<proteinExistence type="predicted"/>